<name>A0AAE3KVI3_9CYAN</name>
<feature type="non-terminal residue" evidence="2">
    <location>
        <position position="1"/>
    </location>
</feature>
<protein>
    <submittedName>
        <fullName evidence="2">PilZ domain-containing protein</fullName>
    </submittedName>
</protein>
<dbReference type="Gene3D" id="2.40.10.220">
    <property type="entry name" value="predicted glycosyltransferase like domains"/>
    <property type="match status" value="1"/>
</dbReference>
<comment type="caution">
    <text evidence="2">The sequence shown here is derived from an EMBL/GenBank/DDBJ whole genome shotgun (WGS) entry which is preliminary data.</text>
</comment>
<dbReference type="RefSeq" id="WP_254015336.1">
    <property type="nucleotide sequence ID" value="NZ_JAMZMM010000703.1"/>
</dbReference>
<dbReference type="Pfam" id="PF07238">
    <property type="entry name" value="PilZ"/>
    <property type="match status" value="1"/>
</dbReference>
<dbReference type="EMBL" id="JAMZMM010000703">
    <property type="protein sequence ID" value="MCP2732632.1"/>
    <property type="molecule type" value="Genomic_DNA"/>
</dbReference>
<proteinExistence type="predicted"/>
<dbReference type="Proteomes" id="UP001204953">
    <property type="component" value="Unassembled WGS sequence"/>
</dbReference>
<keyword evidence="3" id="KW-1185">Reference proteome</keyword>
<evidence type="ECO:0000313" key="2">
    <source>
        <dbReference type="EMBL" id="MCP2732632.1"/>
    </source>
</evidence>
<evidence type="ECO:0000313" key="3">
    <source>
        <dbReference type="Proteomes" id="UP001204953"/>
    </source>
</evidence>
<dbReference type="GO" id="GO:0035438">
    <property type="term" value="F:cyclic-di-GMP binding"/>
    <property type="evidence" value="ECO:0007669"/>
    <property type="project" value="InterPro"/>
</dbReference>
<organism evidence="2 3">
    <name type="scientific">Limnofasciculus baicalensis BBK-W-15</name>
    <dbReference type="NCBI Taxonomy" id="2699891"/>
    <lineage>
        <taxon>Bacteria</taxon>
        <taxon>Bacillati</taxon>
        <taxon>Cyanobacteriota</taxon>
        <taxon>Cyanophyceae</taxon>
        <taxon>Coleofasciculales</taxon>
        <taxon>Coleofasciculaceae</taxon>
        <taxon>Limnofasciculus</taxon>
        <taxon>Limnofasciculus baicalensis</taxon>
    </lineage>
</organism>
<sequence>NRPCKVFHRSTRRYLCAETVDVSAGGALVRVEPTRPIAVGDEISLVVAWNDEVLLAADAQVPGKVIRVLEGENGMQILACEFKTAALAVTMAAAA</sequence>
<dbReference type="AlphaFoldDB" id="A0AAE3KVI3"/>
<accession>A0AAE3KVI3</accession>
<evidence type="ECO:0000259" key="1">
    <source>
        <dbReference type="Pfam" id="PF07238"/>
    </source>
</evidence>
<reference evidence="2" key="1">
    <citation type="submission" date="2022-06" db="EMBL/GenBank/DDBJ databases">
        <title>New cyanobacteria of genus Symplocastrum in benthos of Lake Baikal.</title>
        <authorList>
            <person name="Sorokovikova E."/>
            <person name="Tikhonova I."/>
            <person name="Krasnopeev A."/>
            <person name="Evseev P."/>
            <person name="Gladkikh A."/>
            <person name="Belykh O."/>
        </authorList>
    </citation>
    <scope>NUCLEOTIDE SEQUENCE</scope>
    <source>
        <strain evidence="2">BBK-W-15</strain>
    </source>
</reference>
<feature type="domain" description="PilZ" evidence="1">
    <location>
        <begin position="6"/>
        <end position="83"/>
    </location>
</feature>
<dbReference type="SUPFAM" id="SSF141371">
    <property type="entry name" value="PilZ domain-like"/>
    <property type="match status" value="1"/>
</dbReference>
<dbReference type="InterPro" id="IPR009875">
    <property type="entry name" value="PilZ_domain"/>
</dbReference>
<gene>
    <name evidence="2" type="ORF">NJ959_29815</name>
</gene>